<keyword evidence="4" id="KW-1015">Disulfide bond</keyword>
<comment type="cofactor">
    <cofactor evidence="3">
        <name>Zn(2+)</name>
        <dbReference type="ChEBI" id="CHEBI:29105"/>
    </cofactor>
    <text evidence="3">Binds 2 Zn(2+) ions.</text>
</comment>
<feature type="binding site" evidence="3">
    <location>
        <position position="376"/>
    </location>
    <ligand>
        <name>Zn(2+)</name>
        <dbReference type="ChEBI" id="CHEBI:29105"/>
        <label>2</label>
    </ligand>
</feature>
<feature type="binding site" evidence="3">
    <location>
        <position position="39"/>
    </location>
    <ligand>
        <name>Mg(2+)</name>
        <dbReference type="ChEBI" id="CHEBI:18420"/>
    </ligand>
</feature>
<keyword evidence="3" id="KW-0479">Metal-binding</keyword>
<dbReference type="SMART" id="SM00098">
    <property type="entry name" value="alkPPc"/>
    <property type="match status" value="1"/>
</dbReference>
<sequence length="464" mass="49684">MSLRNLNLSKFYSGAALLALASVFSVSSFAGSVILIIGDGMDDHQITIARNYLVGSRGKLLIDRLPLRSTAQVLTIDNDNPDKAIYVADSANSATSMATGVVTSIGRIGTSAGDDKDLVNIVELAHRQGFKTGIVSTASITDATPASFYAHISTRDCENPDMMVGTDPYFDMVIDCSPDLKSNGGLGSISEQLIDSGVHVALGGGMKHFTPLAEGSDQTVLELAKESGYQLVSNATELDGSGAGKLLGLFSPSTMPVMWRGQDDRAAEKPDPSFLNRIHSMLGSVTYPEPMDCESNPEYIDIPSISLMTQTALDRLTEEDERNFFLMVESASIDKQSHQRKACGSIGELKQLDESLAVAMKFAESHPDTLILVTADHGQAAQLVPERTLYSGIPVPVYTPGHVARINTSEGVIMAVNYATNDFVSEEHTGVNIPLLSNDVGRGSVPAMVTQPEIFDIIKSHLLK</sequence>
<dbReference type="AlphaFoldDB" id="A0A520MNT7"/>
<dbReference type="EMBL" id="SHBP01000001">
    <property type="protein sequence ID" value="RZO22885.1"/>
    <property type="molecule type" value="Genomic_DNA"/>
</dbReference>
<dbReference type="SUPFAM" id="SSF53649">
    <property type="entry name" value="Alkaline phosphatase-like"/>
    <property type="match status" value="1"/>
</dbReference>
<evidence type="ECO:0000256" key="2">
    <source>
        <dbReference type="PIRSR" id="PIRSR601952-1"/>
    </source>
</evidence>
<evidence type="ECO:0000256" key="5">
    <source>
        <dbReference type="RuleBase" id="RU003946"/>
    </source>
</evidence>
<keyword evidence="1" id="KW-0597">Phosphoprotein</keyword>
<dbReference type="Pfam" id="PF00245">
    <property type="entry name" value="Alk_phosphatase"/>
    <property type="match status" value="1"/>
</dbReference>
<evidence type="ECO:0000256" key="3">
    <source>
        <dbReference type="PIRSR" id="PIRSR601952-2"/>
    </source>
</evidence>
<organism evidence="6 7">
    <name type="scientific">SAR92 clade bacterium</name>
    <dbReference type="NCBI Taxonomy" id="2315479"/>
    <lineage>
        <taxon>Bacteria</taxon>
        <taxon>Pseudomonadati</taxon>
        <taxon>Pseudomonadota</taxon>
        <taxon>Gammaproteobacteria</taxon>
        <taxon>Cellvibrionales</taxon>
        <taxon>Porticoccaceae</taxon>
        <taxon>SAR92 clade</taxon>
    </lineage>
</organism>
<dbReference type="PANTHER" id="PTHR11596:SF5">
    <property type="entry name" value="ALKALINE PHOSPHATASE"/>
    <property type="match status" value="1"/>
</dbReference>
<evidence type="ECO:0000313" key="6">
    <source>
        <dbReference type="EMBL" id="RZO22885.1"/>
    </source>
</evidence>
<dbReference type="InterPro" id="IPR017850">
    <property type="entry name" value="Alkaline_phosphatase_core_sf"/>
</dbReference>
<protein>
    <submittedName>
        <fullName evidence="6">Alkaline phosphatase</fullName>
    </submittedName>
</protein>
<keyword evidence="3" id="KW-0460">Magnesium</keyword>
<evidence type="ECO:0000256" key="4">
    <source>
        <dbReference type="PIRSR" id="PIRSR601952-3"/>
    </source>
</evidence>
<comment type="cofactor">
    <cofactor evidence="3">
        <name>Mg(2+)</name>
        <dbReference type="ChEBI" id="CHEBI:18420"/>
    </cofactor>
    <text evidence="3">Binds 1 Mg(2+) ion.</text>
</comment>
<accession>A0A520MNT7</accession>
<keyword evidence="3" id="KW-0862">Zinc</keyword>
<dbReference type="GO" id="GO:0004035">
    <property type="term" value="F:alkaline phosphatase activity"/>
    <property type="evidence" value="ECO:0007669"/>
    <property type="project" value="TreeGrafter"/>
</dbReference>
<evidence type="ECO:0000256" key="1">
    <source>
        <dbReference type="ARBA" id="ARBA00022553"/>
    </source>
</evidence>
<dbReference type="InterPro" id="IPR001952">
    <property type="entry name" value="Alkaline_phosphatase"/>
</dbReference>
<feature type="binding site" evidence="3">
    <location>
        <position position="338"/>
    </location>
    <ligand>
        <name>Zn(2+)</name>
        <dbReference type="ChEBI" id="CHEBI:29105"/>
        <label>2</label>
    </ligand>
</feature>
<dbReference type="Proteomes" id="UP000315889">
    <property type="component" value="Unassembled WGS sequence"/>
</dbReference>
<proteinExistence type="inferred from homology"/>
<feature type="binding site" evidence="3">
    <location>
        <position position="377"/>
    </location>
    <ligand>
        <name>Zn(2+)</name>
        <dbReference type="ChEBI" id="CHEBI:29105"/>
        <label>2</label>
    </ligand>
</feature>
<feature type="disulfide bond" evidence="4">
    <location>
        <begin position="157"/>
        <end position="176"/>
    </location>
</feature>
<reference evidence="6 7" key="1">
    <citation type="submission" date="2019-02" db="EMBL/GenBank/DDBJ databases">
        <title>Prokaryotic population dynamics and viral predation in marine succession experiment using metagenomics: the confinement effect.</title>
        <authorList>
            <person name="Haro-Moreno J.M."/>
            <person name="Rodriguez-Valera F."/>
            <person name="Lopez-Perez M."/>
        </authorList>
    </citation>
    <scope>NUCLEOTIDE SEQUENCE [LARGE SCALE GENOMIC DNA]</scope>
    <source>
        <strain evidence="6">MED-G170</strain>
    </source>
</reference>
<name>A0A520MNT7_9GAMM</name>
<feature type="binding site" evidence="3">
    <location>
        <position position="329"/>
    </location>
    <ligand>
        <name>Mg(2+)</name>
        <dbReference type="ChEBI" id="CHEBI:18420"/>
    </ligand>
</feature>
<gene>
    <name evidence="6" type="ORF">EVB03_00540</name>
</gene>
<dbReference type="Gene3D" id="3.40.720.10">
    <property type="entry name" value="Alkaline Phosphatase, subunit A"/>
    <property type="match status" value="1"/>
</dbReference>
<evidence type="ECO:0000313" key="7">
    <source>
        <dbReference type="Proteomes" id="UP000315889"/>
    </source>
</evidence>
<feature type="binding site" evidence="3">
    <location>
        <position position="39"/>
    </location>
    <ligand>
        <name>Zn(2+)</name>
        <dbReference type="ChEBI" id="CHEBI:29105"/>
        <label>2</label>
    </ligand>
</feature>
<dbReference type="GO" id="GO:0046872">
    <property type="term" value="F:metal ion binding"/>
    <property type="evidence" value="ECO:0007669"/>
    <property type="project" value="UniProtKB-KW"/>
</dbReference>
<comment type="caution">
    <text evidence="6">The sequence shown here is derived from an EMBL/GenBank/DDBJ whole genome shotgun (WGS) entry which is preliminary data.</text>
</comment>
<dbReference type="PANTHER" id="PTHR11596">
    <property type="entry name" value="ALKALINE PHOSPHATASE"/>
    <property type="match status" value="1"/>
</dbReference>
<feature type="active site" description="Phosphoserine intermediate" evidence="2">
    <location>
        <position position="90"/>
    </location>
</feature>
<feature type="binding site" evidence="3">
    <location>
        <position position="142"/>
    </location>
    <ligand>
        <name>Mg(2+)</name>
        <dbReference type="ChEBI" id="CHEBI:18420"/>
    </ligand>
</feature>
<dbReference type="CDD" id="cd16012">
    <property type="entry name" value="ALP"/>
    <property type="match status" value="1"/>
</dbReference>
<feature type="binding site" evidence="3">
    <location>
        <position position="334"/>
    </location>
    <ligand>
        <name>Zn(2+)</name>
        <dbReference type="ChEBI" id="CHEBI:29105"/>
        <label>2</label>
    </ligand>
</feature>
<comment type="similarity">
    <text evidence="5">Belongs to the alkaline phosphatase family.</text>
</comment>
<feature type="binding site" evidence="3">
    <location>
        <position position="144"/>
    </location>
    <ligand>
        <name>Mg(2+)</name>
        <dbReference type="ChEBI" id="CHEBI:18420"/>
    </ligand>
</feature>
<dbReference type="PRINTS" id="PR00113">
    <property type="entry name" value="ALKPHPHTASE"/>
</dbReference>